<dbReference type="AlphaFoldDB" id="A0A3P5YU25"/>
<evidence type="ECO:0000313" key="2">
    <source>
        <dbReference type="EMBL" id="CAG7872251.1"/>
    </source>
</evidence>
<reference evidence="3" key="1">
    <citation type="submission" date="2018-11" db="EMBL/GenBank/DDBJ databases">
        <authorList>
            <consortium name="Genoscope - CEA"/>
            <person name="William W."/>
        </authorList>
    </citation>
    <scope>NUCLEOTIDE SEQUENCE</scope>
</reference>
<dbReference type="Gramene" id="A09p77920.2_BraZ1">
    <property type="protein sequence ID" value="A09p77920.2_BraZ1.CDS"/>
    <property type="gene ID" value="A09g77920.2_BraZ1"/>
</dbReference>
<protein>
    <submittedName>
        <fullName evidence="1 2">Uncharacterized protein</fullName>
    </submittedName>
</protein>
<sequence length="127" mass="13870">MDVASSLKQLFCSNVVVYLSLWDEAAATFRGLISSGERAQSVMVVTAVNPKIFGGNLYLNSTPATKFYFDVNLPAITQFTASLGGPVGEAFPCIDTKESIKKKEHVSIRDLNKFISNSDEQVTVIFI</sequence>
<dbReference type="Proteomes" id="UP000694005">
    <property type="component" value="Chromosome A06"/>
</dbReference>
<evidence type="ECO:0000313" key="1">
    <source>
        <dbReference type="EMBL" id="CAG7867325.1"/>
    </source>
</evidence>
<dbReference type="EMBL" id="LR031568">
    <property type="protein sequence ID" value="VDC64261.1"/>
    <property type="molecule type" value="Genomic_DNA"/>
</dbReference>
<proteinExistence type="predicted"/>
<gene>
    <name evidence="3" type="ORF">BRAA09T41872Z</name>
    <name evidence="2" type="ORF">BRAPAZ1V2_A06P44910.2</name>
    <name evidence="1" type="ORF">BRAPAZ1V2_A09P77920.2</name>
</gene>
<accession>A0A3P5YU25</accession>
<dbReference type="EMBL" id="LS974625">
    <property type="protein sequence ID" value="CAG7867325.1"/>
    <property type="molecule type" value="Genomic_DNA"/>
</dbReference>
<dbReference type="Gramene" id="A06p44910.2_BraZ1">
    <property type="protein sequence ID" value="A06p44910.2_BraZ1.CDS"/>
    <property type="gene ID" value="A06g44910.2_BraZ1"/>
</dbReference>
<name>A0A3P5YU25_BRACM</name>
<dbReference type="EMBL" id="LS974622">
    <property type="protein sequence ID" value="CAG7872251.1"/>
    <property type="molecule type" value="Genomic_DNA"/>
</dbReference>
<dbReference type="Proteomes" id="UP000694005">
    <property type="component" value="Chromosome A09"/>
</dbReference>
<dbReference type="Gene3D" id="2.40.50.140">
    <property type="entry name" value="Nucleic acid-binding proteins"/>
    <property type="match status" value="1"/>
</dbReference>
<dbReference type="InterPro" id="IPR012340">
    <property type="entry name" value="NA-bd_OB-fold"/>
</dbReference>
<evidence type="ECO:0000313" key="3">
    <source>
        <dbReference type="EMBL" id="VDC64261.1"/>
    </source>
</evidence>
<organism evidence="3">
    <name type="scientific">Brassica campestris</name>
    <name type="common">Field mustard</name>
    <dbReference type="NCBI Taxonomy" id="3711"/>
    <lineage>
        <taxon>Eukaryota</taxon>
        <taxon>Viridiplantae</taxon>
        <taxon>Streptophyta</taxon>
        <taxon>Embryophyta</taxon>
        <taxon>Tracheophyta</taxon>
        <taxon>Spermatophyta</taxon>
        <taxon>Magnoliopsida</taxon>
        <taxon>eudicotyledons</taxon>
        <taxon>Gunneridae</taxon>
        <taxon>Pentapetalae</taxon>
        <taxon>rosids</taxon>
        <taxon>malvids</taxon>
        <taxon>Brassicales</taxon>
        <taxon>Brassicaceae</taxon>
        <taxon>Brassiceae</taxon>
        <taxon>Brassica</taxon>
    </lineage>
</organism>